<organism evidence="3 4">
    <name type="scientific">Nocardioides agariphilus</name>
    <dbReference type="NCBI Taxonomy" id="433664"/>
    <lineage>
        <taxon>Bacteria</taxon>
        <taxon>Bacillati</taxon>
        <taxon>Actinomycetota</taxon>
        <taxon>Actinomycetes</taxon>
        <taxon>Propionibacteriales</taxon>
        <taxon>Nocardioidaceae</taxon>
        <taxon>Nocardioides</taxon>
    </lineage>
</organism>
<feature type="transmembrane region" description="Helical" evidence="2">
    <location>
        <begin position="6"/>
        <end position="39"/>
    </location>
</feature>
<name>A0A930VM54_9ACTN</name>
<dbReference type="EMBL" id="JADKPO010000023">
    <property type="protein sequence ID" value="MBF4769278.1"/>
    <property type="molecule type" value="Genomic_DNA"/>
</dbReference>
<dbReference type="RefSeq" id="WP_194697427.1">
    <property type="nucleotide sequence ID" value="NZ_JADKPO010000023.1"/>
</dbReference>
<gene>
    <name evidence="3" type="ORF">ISU10_16040</name>
</gene>
<keyword evidence="2" id="KW-1133">Transmembrane helix</keyword>
<evidence type="ECO:0008006" key="5">
    <source>
        <dbReference type="Google" id="ProtNLM"/>
    </source>
</evidence>
<reference evidence="3" key="1">
    <citation type="submission" date="2020-11" db="EMBL/GenBank/DDBJ databases">
        <title>Nocardioides cynanchi sp. nov., isolated from soil of rhizosphere of Cynanchum wilfordii.</title>
        <authorList>
            <person name="Lee J.-S."/>
            <person name="Suh M.K."/>
            <person name="Kim J.-S."/>
        </authorList>
    </citation>
    <scope>NUCLEOTIDE SEQUENCE</scope>
    <source>
        <strain evidence="3">KCTC 19276</strain>
    </source>
</reference>
<comment type="caution">
    <text evidence="3">The sequence shown here is derived from an EMBL/GenBank/DDBJ whole genome shotgun (WGS) entry which is preliminary data.</text>
</comment>
<keyword evidence="2" id="KW-0812">Transmembrane</keyword>
<sequence length="85" mass="9253">MAHPVWWGLVSGTALVLLGFVLGLAPIVVMGAGAAVGLLNVVHARKRGYCPLPAQTRSRPMGSQTQESRTHRRVRSRPEVRRRGT</sequence>
<feature type="compositionally biased region" description="Polar residues" evidence="1">
    <location>
        <begin position="55"/>
        <end position="66"/>
    </location>
</feature>
<evidence type="ECO:0000256" key="1">
    <source>
        <dbReference type="SAM" id="MobiDB-lite"/>
    </source>
</evidence>
<feature type="compositionally biased region" description="Basic and acidic residues" evidence="1">
    <location>
        <begin position="76"/>
        <end position="85"/>
    </location>
</feature>
<proteinExistence type="predicted"/>
<feature type="region of interest" description="Disordered" evidence="1">
    <location>
        <begin position="52"/>
        <end position="85"/>
    </location>
</feature>
<protein>
    <recommendedName>
        <fullName evidence="5">DUF2892 domain-containing protein</fullName>
    </recommendedName>
</protein>
<keyword evidence="2" id="KW-0472">Membrane</keyword>
<keyword evidence="4" id="KW-1185">Reference proteome</keyword>
<evidence type="ECO:0000313" key="4">
    <source>
        <dbReference type="Proteomes" id="UP000660668"/>
    </source>
</evidence>
<dbReference type="Proteomes" id="UP000660668">
    <property type="component" value="Unassembled WGS sequence"/>
</dbReference>
<evidence type="ECO:0000313" key="3">
    <source>
        <dbReference type="EMBL" id="MBF4769278.1"/>
    </source>
</evidence>
<dbReference type="AlphaFoldDB" id="A0A930VM54"/>
<evidence type="ECO:0000256" key="2">
    <source>
        <dbReference type="SAM" id="Phobius"/>
    </source>
</evidence>
<accession>A0A930VM54</accession>